<dbReference type="Proteomes" id="UP001501116">
    <property type="component" value="Unassembled WGS sequence"/>
</dbReference>
<protein>
    <submittedName>
        <fullName evidence="2">Prolyl oligopeptidase family serine peptidase</fullName>
    </submittedName>
</protein>
<evidence type="ECO:0000259" key="1">
    <source>
        <dbReference type="Pfam" id="PF00326"/>
    </source>
</evidence>
<feature type="domain" description="Peptidase S9 prolyl oligopeptidase catalytic" evidence="1">
    <location>
        <begin position="94"/>
        <end position="210"/>
    </location>
</feature>
<comment type="caution">
    <text evidence="2">The sequence shown here is derived from an EMBL/GenBank/DDBJ whole genome shotgun (WGS) entry which is preliminary data.</text>
</comment>
<organism evidence="2 3">
    <name type="scientific">Amycolatopsis minnesotensis</name>
    <dbReference type="NCBI Taxonomy" id="337894"/>
    <lineage>
        <taxon>Bacteria</taxon>
        <taxon>Bacillati</taxon>
        <taxon>Actinomycetota</taxon>
        <taxon>Actinomycetes</taxon>
        <taxon>Pseudonocardiales</taxon>
        <taxon>Pseudonocardiaceae</taxon>
        <taxon>Amycolatopsis</taxon>
    </lineage>
</organism>
<dbReference type="InterPro" id="IPR029058">
    <property type="entry name" value="AB_hydrolase_fold"/>
</dbReference>
<reference evidence="2 3" key="1">
    <citation type="journal article" date="2019" name="Int. J. Syst. Evol. Microbiol.">
        <title>The Global Catalogue of Microorganisms (GCM) 10K type strain sequencing project: providing services to taxonomists for standard genome sequencing and annotation.</title>
        <authorList>
            <consortium name="The Broad Institute Genomics Platform"/>
            <consortium name="The Broad Institute Genome Sequencing Center for Infectious Disease"/>
            <person name="Wu L."/>
            <person name="Ma J."/>
        </authorList>
    </citation>
    <scope>NUCLEOTIDE SEQUENCE [LARGE SCALE GENOMIC DNA]</scope>
    <source>
        <strain evidence="2 3">JCM 14545</strain>
    </source>
</reference>
<accession>A0ABN2S998</accession>
<sequence length="260" mass="27580">MTDTHEVPVTVLPPRTNPAPAVVTWHMLDAPRSNEAFAAALPMNGLNAWRIHLGLPGCGARMGPNGMADLMERGKDDAVLSFLGPLIHQAADEFSVVFARLKDEFPIADAPIGLLGGSAGGLVALEVLARHEVPVAATALVNPAVRARTVVGLSEPDIGPYHWTEEADRAADALDFLARAEELARPILVVSGDEDYPRLREEASALVEAVDGRLETVAGLAHPLADQPGIEPAPQLPVAKAVDDILTAWFGARLSTVERE</sequence>
<dbReference type="Gene3D" id="3.40.50.1820">
    <property type="entry name" value="alpha/beta hydrolase"/>
    <property type="match status" value="1"/>
</dbReference>
<dbReference type="RefSeq" id="WP_344428777.1">
    <property type="nucleotide sequence ID" value="NZ_BAAANN010000037.1"/>
</dbReference>
<evidence type="ECO:0000313" key="2">
    <source>
        <dbReference type="EMBL" id="GAA1982343.1"/>
    </source>
</evidence>
<dbReference type="InterPro" id="IPR001375">
    <property type="entry name" value="Peptidase_S9_cat"/>
</dbReference>
<dbReference type="Pfam" id="PF00326">
    <property type="entry name" value="Peptidase_S9"/>
    <property type="match status" value="1"/>
</dbReference>
<dbReference type="SUPFAM" id="SSF53474">
    <property type="entry name" value="alpha/beta-Hydrolases"/>
    <property type="match status" value="1"/>
</dbReference>
<gene>
    <name evidence="2" type="ORF">GCM10009754_69030</name>
</gene>
<proteinExistence type="predicted"/>
<dbReference type="EMBL" id="BAAANN010000037">
    <property type="protein sequence ID" value="GAA1982343.1"/>
    <property type="molecule type" value="Genomic_DNA"/>
</dbReference>
<evidence type="ECO:0000313" key="3">
    <source>
        <dbReference type="Proteomes" id="UP001501116"/>
    </source>
</evidence>
<keyword evidence="3" id="KW-1185">Reference proteome</keyword>
<name>A0ABN2S998_9PSEU</name>